<accession>A0A6M3JQK6</accession>
<gene>
    <name evidence="1" type="ORF">MM415A03384_0009</name>
</gene>
<organism evidence="1">
    <name type="scientific">viral metagenome</name>
    <dbReference type="NCBI Taxonomy" id="1070528"/>
    <lineage>
        <taxon>unclassified sequences</taxon>
        <taxon>metagenomes</taxon>
        <taxon>organismal metagenomes</taxon>
    </lineage>
</organism>
<proteinExistence type="predicted"/>
<dbReference type="EMBL" id="MT141845">
    <property type="protein sequence ID" value="QJA71087.1"/>
    <property type="molecule type" value="Genomic_DNA"/>
</dbReference>
<evidence type="ECO:0000313" key="1">
    <source>
        <dbReference type="EMBL" id="QJA71087.1"/>
    </source>
</evidence>
<reference evidence="1" key="1">
    <citation type="submission" date="2020-03" db="EMBL/GenBank/DDBJ databases">
        <title>The deep terrestrial virosphere.</title>
        <authorList>
            <person name="Holmfeldt K."/>
            <person name="Nilsson E."/>
            <person name="Simone D."/>
            <person name="Lopez-Fernandez M."/>
            <person name="Wu X."/>
            <person name="de Brujin I."/>
            <person name="Lundin D."/>
            <person name="Andersson A."/>
            <person name="Bertilsson S."/>
            <person name="Dopson M."/>
        </authorList>
    </citation>
    <scope>NUCLEOTIDE SEQUENCE</scope>
    <source>
        <strain evidence="1">MM415A03384</strain>
    </source>
</reference>
<name>A0A6M3JQK6_9ZZZZ</name>
<sequence length="99" mass="11227">MIYPWEYTYTEGGNFKVWVSGSVTYHQLKKLVGAKYYTIVNGVRVHCLIFETASAGYGNYARWDCVNGWTTTISQARKNFPGGMHGEVNMYNDGKSVLK</sequence>
<protein>
    <submittedName>
        <fullName evidence="1">Uncharacterized protein</fullName>
    </submittedName>
</protein>
<dbReference type="AlphaFoldDB" id="A0A6M3JQK6"/>